<dbReference type="EMBL" id="VDEP01000512">
    <property type="protein sequence ID" value="KAA1065127.1"/>
    <property type="molecule type" value="Genomic_DNA"/>
</dbReference>
<name>A0A5B0LJU2_PUCGR</name>
<proteinExistence type="predicted"/>
<sequence>MSTTTQLSLQPQGLPFLSLFCSKLHSSQLSRAQVSSCLPRCCLLSLPRTPLVTSLRRLSVQFLLRPPMDRSLTAASASGSLQTPLPPLGAPAPCSPSAVYTETLIPQSAVTPASASARIPRSKLFGTLRIQPAFPHFPAPRKDRLSANAPLLW</sequence>
<dbReference type="AlphaFoldDB" id="A0A5B0LJU2"/>
<comment type="caution">
    <text evidence="1">The sequence shown here is derived from an EMBL/GenBank/DDBJ whole genome shotgun (WGS) entry which is preliminary data.</text>
</comment>
<protein>
    <submittedName>
        <fullName evidence="1">Uncharacterized protein</fullName>
    </submittedName>
</protein>
<reference evidence="1 2" key="1">
    <citation type="submission" date="2019-05" db="EMBL/GenBank/DDBJ databases">
        <title>Emergence of the Ug99 lineage of the wheat stem rust pathogen through somatic hybridization.</title>
        <authorList>
            <person name="Li F."/>
            <person name="Upadhyaya N.M."/>
            <person name="Sperschneider J."/>
            <person name="Matny O."/>
            <person name="Nguyen-Phuc H."/>
            <person name="Mago R."/>
            <person name="Raley C."/>
            <person name="Miller M.E."/>
            <person name="Silverstein K.A.T."/>
            <person name="Henningsen E."/>
            <person name="Hirsch C.D."/>
            <person name="Visser B."/>
            <person name="Pretorius Z.A."/>
            <person name="Steffenson B.J."/>
            <person name="Schwessinger B."/>
            <person name="Dodds P.N."/>
            <person name="Figueroa M."/>
        </authorList>
    </citation>
    <scope>NUCLEOTIDE SEQUENCE [LARGE SCALE GENOMIC DNA]</scope>
    <source>
        <strain evidence="1 2">Ug99</strain>
    </source>
</reference>
<dbReference type="Proteomes" id="UP000325313">
    <property type="component" value="Unassembled WGS sequence"/>
</dbReference>
<evidence type="ECO:0000313" key="1">
    <source>
        <dbReference type="EMBL" id="KAA1065127.1"/>
    </source>
</evidence>
<accession>A0A5B0LJU2</accession>
<evidence type="ECO:0000313" key="2">
    <source>
        <dbReference type="Proteomes" id="UP000325313"/>
    </source>
</evidence>
<organism evidence="1 2">
    <name type="scientific">Puccinia graminis f. sp. tritici</name>
    <dbReference type="NCBI Taxonomy" id="56615"/>
    <lineage>
        <taxon>Eukaryota</taxon>
        <taxon>Fungi</taxon>
        <taxon>Dikarya</taxon>
        <taxon>Basidiomycota</taxon>
        <taxon>Pucciniomycotina</taxon>
        <taxon>Pucciniomycetes</taxon>
        <taxon>Pucciniales</taxon>
        <taxon>Pucciniaceae</taxon>
        <taxon>Puccinia</taxon>
    </lineage>
</organism>
<gene>
    <name evidence="1" type="ORF">PGTUg99_001904</name>
</gene>